<dbReference type="GO" id="GO:0032259">
    <property type="term" value="P:methylation"/>
    <property type="evidence" value="ECO:0007669"/>
    <property type="project" value="UniProtKB-KW"/>
</dbReference>
<dbReference type="InterPro" id="IPR029063">
    <property type="entry name" value="SAM-dependent_MTases_sf"/>
</dbReference>
<dbReference type="STRING" id="1797110.A3841_04645"/>
<keyword evidence="2" id="KW-0489">Methyltransferase</keyword>
<comment type="caution">
    <text evidence="2">The sequence shown here is derived from an EMBL/GenBank/DDBJ whole genome shotgun (WGS) entry which is preliminary data.</text>
</comment>
<evidence type="ECO:0000259" key="1">
    <source>
        <dbReference type="Pfam" id="PF08241"/>
    </source>
</evidence>
<dbReference type="AlphaFoldDB" id="A0A1Q5PAL9"/>
<dbReference type="PANTHER" id="PTHR43464">
    <property type="entry name" value="METHYLTRANSFERASE"/>
    <property type="match status" value="1"/>
</dbReference>
<reference evidence="2 3" key="1">
    <citation type="submission" date="2016-03" db="EMBL/GenBank/DDBJ databases">
        <title>Genome sequence of Pontibacter sp. nov., of the family cytophagaceae, isolated from marine sediment of the Yellow Sea, China.</title>
        <authorList>
            <person name="Zhang G."/>
            <person name="Zhang R."/>
        </authorList>
    </citation>
    <scope>NUCLEOTIDE SEQUENCE [LARGE SCALE GENOMIC DNA]</scope>
    <source>
        <strain evidence="2 3">S10-8</strain>
    </source>
</reference>
<dbReference type="GO" id="GO:0008757">
    <property type="term" value="F:S-adenosylmethionine-dependent methyltransferase activity"/>
    <property type="evidence" value="ECO:0007669"/>
    <property type="project" value="InterPro"/>
</dbReference>
<evidence type="ECO:0000313" key="3">
    <source>
        <dbReference type="Proteomes" id="UP000186551"/>
    </source>
</evidence>
<dbReference type="SUPFAM" id="SSF53335">
    <property type="entry name" value="S-adenosyl-L-methionine-dependent methyltransferases"/>
    <property type="match status" value="1"/>
</dbReference>
<accession>A0A1Q5PAL9</accession>
<dbReference type="RefSeq" id="WP_073854179.1">
    <property type="nucleotide sequence ID" value="NZ_LVWA01000010.1"/>
</dbReference>
<dbReference type="InterPro" id="IPR013216">
    <property type="entry name" value="Methyltransf_11"/>
</dbReference>
<keyword evidence="3" id="KW-1185">Reference proteome</keyword>
<dbReference type="Pfam" id="PF08241">
    <property type="entry name" value="Methyltransf_11"/>
    <property type="match status" value="1"/>
</dbReference>
<sequence length="210" mass="23820">MAEFWETSFVEKQTMWGFEPSESAVVANDLFKEKQLRNILIPGIGYGRNAQLFHQNGMQVTGIEISKTAIGLAKSHYGESIKIHHGSVTDMPYDEVLYDGILCYALIHLLNQSERSKLLSDCYRQLRPGGYMVFTAVSTASPNYGAGRQLSENRFEIMEGVRMYFYDADAVKREFGKYGLAAFSEIEEPMKNMPGRPALKFFLVTCRKEV</sequence>
<proteinExistence type="predicted"/>
<gene>
    <name evidence="2" type="ORF">A3841_04645</name>
</gene>
<evidence type="ECO:0000313" key="2">
    <source>
        <dbReference type="EMBL" id="OKL39231.1"/>
    </source>
</evidence>
<protein>
    <submittedName>
        <fullName evidence="2">Methyltransferase</fullName>
    </submittedName>
</protein>
<dbReference type="OrthoDB" id="703529at2"/>
<dbReference type="Proteomes" id="UP000186551">
    <property type="component" value="Unassembled WGS sequence"/>
</dbReference>
<dbReference type="PANTHER" id="PTHR43464:SF77">
    <property type="entry name" value="BLL3586 PROTEIN"/>
    <property type="match status" value="1"/>
</dbReference>
<feature type="domain" description="Methyltransferase type 11" evidence="1">
    <location>
        <begin position="43"/>
        <end position="134"/>
    </location>
</feature>
<dbReference type="CDD" id="cd02440">
    <property type="entry name" value="AdoMet_MTases"/>
    <property type="match status" value="1"/>
</dbReference>
<name>A0A1Q5PAL9_9BACT</name>
<keyword evidence="2" id="KW-0808">Transferase</keyword>
<dbReference type="Gene3D" id="3.40.50.150">
    <property type="entry name" value="Vaccinia Virus protein VP39"/>
    <property type="match status" value="1"/>
</dbReference>
<organism evidence="2 3">
    <name type="scientific">Pontibacter flavimaris</name>
    <dbReference type="NCBI Taxonomy" id="1797110"/>
    <lineage>
        <taxon>Bacteria</taxon>
        <taxon>Pseudomonadati</taxon>
        <taxon>Bacteroidota</taxon>
        <taxon>Cytophagia</taxon>
        <taxon>Cytophagales</taxon>
        <taxon>Hymenobacteraceae</taxon>
        <taxon>Pontibacter</taxon>
    </lineage>
</organism>
<dbReference type="EMBL" id="LVWA01000010">
    <property type="protein sequence ID" value="OKL39231.1"/>
    <property type="molecule type" value="Genomic_DNA"/>
</dbReference>